<dbReference type="Gene3D" id="2.60.40.10">
    <property type="entry name" value="Immunoglobulins"/>
    <property type="match status" value="7"/>
</dbReference>
<dbReference type="InterPro" id="IPR013783">
    <property type="entry name" value="Ig-like_fold"/>
</dbReference>
<keyword evidence="5" id="KW-0130">Cell adhesion</keyword>
<dbReference type="PANTHER" id="PTHR13771">
    <property type="entry name" value="INTERCELLULAR ADHESION MOLECULE"/>
    <property type="match status" value="1"/>
</dbReference>
<keyword evidence="7 11" id="KW-0472">Membrane</keyword>
<dbReference type="Pfam" id="PF13927">
    <property type="entry name" value="Ig_3"/>
    <property type="match status" value="2"/>
</dbReference>
<dbReference type="Proteomes" id="UP000829720">
    <property type="component" value="Unassembled WGS sequence"/>
</dbReference>
<dbReference type="InterPro" id="IPR003989">
    <property type="entry name" value="VCAM-1"/>
</dbReference>
<dbReference type="CDD" id="cd00096">
    <property type="entry name" value="Ig"/>
    <property type="match status" value="1"/>
</dbReference>
<evidence type="ECO:0000256" key="9">
    <source>
        <dbReference type="ARBA" id="ARBA00023180"/>
    </source>
</evidence>
<dbReference type="InterPro" id="IPR036179">
    <property type="entry name" value="Ig-like_dom_sf"/>
</dbReference>
<accession>A0A8T3D6H8</accession>
<evidence type="ECO:0000256" key="7">
    <source>
        <dbReference type="ARBA" id="ARBA00023136"/>
    </source>
</evidence>
<keyword evidence="9" id="KW-0325">Glycoprotein</keyword>
<feature type="chain" id="PRO_5035828344" description="Ig-like domain-containing protein" evidence="12">
    <location>
        <begin position="18"/>
        <end position="708"/>
    </location>
</feature>
<dbReference type="SMART" id="SM00408">
    <property type="entry name" value="IGc2"/>
    <property type="match status" value="4"/>
</dbReference>
<dbReference type="Pfam" id="PF08205">
    <property type="entry name" value="C2-set_2"/>
    <property type="match status" value="1"/>
</dbReference>
<dbReference type="InterPro" id="IPR047012">
    <property type="entry name" value="ICAM_VCAM"/>
</dbReference>
<dbReference type="EMBL" id="JAERUA010000013">
    <property type="protein sequence ID" value="KAI1891926.1"/>
    <property type="molecule type" value="Genomic_DNA"/>
</dbReference>
<evidence type="ECO:0000256" key="10">
    <source>
        <dbReference type="ARBA" id="ARBA00023319"/>
    </source>
</evidence>
<keyword evidence="2 11" id="KW-0812">Transmembrane</keyword>
<feature type="domain" description="Ig-like" evidence="13">
    <location>
        <begin position="311"/>
        <end position="392"/>
    </location>
</feature>
<evidence type="ECO:0000259" key="13">
    <source>
        <dbReference type="PROSITE" id="PS50835"/>
    </source>
</evidence>
<evidence type="ECO:0000256" key="4">
    <source>
        <dbReference type="ARBA" id="ARBA00022737"/>
    </source>
</evidence>
<feature type="domain" description="Ig-like" evidence="13">
    <location>
        <begin position="12"/>
        <end position="105"/>
    </location>
</feature>
<feature type="transmembrane region" description="Helical" evidence="11">
    <location>
        <begin position="665"/>
        <end position="687"/>
    </location>
</feature>
<evidence type="ECO:0000313" key="14">
    <source>
        <dbReference type="EMBL" id="KAI1891926.1"/>
    </source>
</evidence>
<dbReference type="SUPFAM" id="SSF48726">
    <property type="entry name" value="Immunoglobulin"/>
    <property type="match status" value="7"/>
</dbReference>
<dbReference type="PRINTS" id="PR01474">
    <property type="entry name" value="VCAM1"/>
</dbReference>
<sequence length="708" mass="77265">MALILIMSLALPMAARSFVVDLKPRQMVLRVGDTQHLSCSAKDCTESATFMWTSFEDKPLSGTIQNPSASESLLVFDPVSTAHENLVVCKVSCGHELKQQHSTVKVYSFAKDPVIRGNDPMLMGEANTLTCEVPEVYPPEYLEVEWVQGDSVLHTDEGKADISTVLSRYEYTPTPEDNGKAITCRARHTFEGLPEDKNTKETTVLMNVRSPPRNTSITVSPAGEHQEGDSVTISCHTDSVPVGRLVLRRVSGDQTVDLQSSPSSSTSITLPSIQLSDSGLYRCEALNEHGNEMASTQVIVKAHPLEVELNPGVGVITVEKGTSFVLSCRALDCPKPVFFWKSPLDATIRSRSKTKGNLTELYLSPVELKDEKAYTCEVKCGSVVKSKRTELKVFSFPLDPVIESSGAHMVGEASTLRCDVRDVFPAERMQIEWLDEEERVLLSEEGSLFSGLQNLTSKLTFTPGWAHQGRQITCRASLQVEGLPRNQTVRSAVTTVALSYGPRNTSITVSPAECLGTRRWTCKSSPSSSTSVTLPSIQLSDSGLYRCEALNEHGNEMASTQVIVKAPPRNMTVQVLPSSEVQEGQNVTICCKWVSYPPPAVILKKPGNGTELYSPNGTFLLVNLLPSDTGLYQVNVTNDLGFETEVFIISVMEKQSSPPPNSNDFIFPAIAVGALVTMATMAGLVAYNLNQARKRGSYELTKTTPQTA</sequence>
<dbReference type="GO" id="GO:0098609">
    <property type="term" value="P:cell-cell adhesion"/>
    <property type="evidence" value="ECO:0007669"/>
    <property type="project" value="InterPro"/>
</dbReference>
<dbReference type="GO" id="GO:0005178">
    <property type="term" value="F:integrin binding"/>
    <property type="evidence" value="ECO:0007669"/>
    <property type="project" value="InterPro"/>
</dbReference>
<dbReference type="PANTHER" id="PTHR13771:SF14">
    <property type="entry name" value="VASCULAR CELL ADHESION PROTEIN 1"/>
    <property type="match status" value="1"/>
</dbReference>
<keyword evidence="10" id="KW-0393">Immunoglobulin domain</keyword>
<keyword evidence="6 11" id="KW-1133">Transmembrane helix</keyword>
<evidence type="ECO:0000256" key="5">
    <source>
        <dbReference type="ARBA" id="ARBA00022889"/>
    </source>
</evidence>
<evidence type="ECO:0000256" key="12">
    <source>
        <dbReference type="SAM" id="SignalP"/>
    </source>
</evidence>
<dbReference type="InterPro" id="IPR013162">
    <property type="entry name" value="CD80_C2-set"/>
</dbReference>
<feature type="signal peptide" evidence="12">
    <location>
        <begin position="1"/>
        <end position="17"/>
    </location>
</feature>
<evidence type="ECO:0000256" key="1">
    <source>
        <dbReference type="ARBA" id="ARBA00004479"/>
    </source>
</evidence>
<organism evidence="14 15">
    <name type="scientific">Albula goreensis</name>
    <dbReference type="NCBI Taxonomy" id="1534307"/>
    <lineage>
        <taxon>Eukaryota</taxon>
        <taxon>Metazoa</taxon>
        <taxon>Chordata</taxon>
        <taxon>Craniata</taxon>
        <taxon>Vertebrata</taxon>
        <taxon>Euteleostomi</taxon>
        <taxon>Actinopterygii</taxon>
        <taxon>Neopterygii</taxon>
        <taxon>Teleostei</taxon>
        <taxon>Albuliformes</taxon>
        <taxon>Albulidae</taxon>
        <taxon>Albula</taxon>
    </lineage>
</organism>
<dbReference type="InterPro" id="IPR003599">
    <property type="entry name" value="Ig_sub"/>
</dbReference>
<keyword evidence="8" id="KW-1015">Disulfide bond</keyword>
<evidence type="ECO:0000313" key="15">
    <source>
        <dbReference type="Proteomes" id="UP000829720"/>
    </source>
</evidence>
<keyword evidence="3 12" id="KW-0732">Signal</keyword>
<feature type="domain" description="Ig-like" evidence="13">
    <location>
        <begin position="568"/>
        <end position="650"/>
    </location>
</feature>
<feature type="domain" description="Ig-like" evidence="13">
    <location>
        <begin position="113"/>
        <end position="203"/>
    </location>
</feature>
<dbReference type="AlphaFoldDB" id="A0A8T3D6H8"/>
<dbReference type="InterPro" id="IPR007110">
    <property type="entry name" value="Ig-like_dom"/>
</dbReference>
<gene>
    <name evidence="14" type="ORF">AGOR_G00148740</name>
</gene>
<proteinExistence type="predicted"/>
<dbReference type="PRINTS" id="PR01472">
    <property type="entry name" value="ICAMVCAM1"/>
</dbReference>
<evidence type="ECO:0000256" key="2">
    <source>
        <dbReference type="ARBA" id="ARBA00022692"/>
    </source>
</evidence>
<dbReference type="InterPro" id="IPR013098">
    <property type="entry name" value="Ig_I-set"/>
</dbReference>
<dbReference type="OrthoDB" id="10045578at2759"/>
<feature type="domain" description="Ig-like" evidence="13">
    <location>
        <begin position="397"/>
        <end position="565"/>
    </location>
</feature>
<evidence type="ECO:0000256" key="3">
    <source>
        <dbReference type="ARBA" id="ARBA00022729"/>
    </source>
</evidence>
<dbReference type="PROSITE" id="PS50835">
    <property type="entry name" value="IG_LIKE"/>
    <property type="match status" value="6"/>
</dbReference>
<comment type="subcellular location">
    <subcellularLocation>
        <location evidence="1">Membrane</location>
        <topology evidence="1">Single-pass type I membrane protein</topology>
    </subcellularLocation>
</comment>
<protein>
    <recommendedName>
        <fullName evidence="13">Ig-like domain-containing protein</fullName>
    </recommendedName>
</protein>
<keyword evidence="15" id="KW-1185">Reference proteome</keyword>
<evidence type="ECO:0000256" key="8">
    <source>
        <dbReference type="ARBA" id="ARBA00023157"/>
    </source>
</evidence>
<dbReference type="GO" id="GO:0005886">
    <property type="term" value="C:plasma membrane"/>
    <property type="evidence" value="ECO:0007669"/>
    <property type="project" value="TreeGrafter"/>
</dbReference>
<name>A0A8T3D6H8_9TELE</name>
<dbReference type="InterPro" id="IPR003987">
    <property type="entry name" value="ICAM_VCAM_N"/>
</dbReference>
<dbReference type="SMART" id="SM00409">
    <property type="entry name" value="IG"/>
    <property type="match status" value="5"/>
</dbReference>
<evidence type="ECO:0000256" key="11">
    <source>
        <dbReference type="SAM" id="Phobius"/>
    </source>
</evidence>
<feature type="domain" description="Ig-like" evidence="13">
    <location>
        <begin position="212"/>
        <end position="301"/>
    </location>
</feature>
<comment type="caution">
    <text evidence="14">The sequence shown here is derived from an EMBL/GenBank/DDBJ whole genome shotgun (WGS) entry which is preliminary data.</text>
</comment>
<dbReference type="InterPro" id="IPR003598">
    <property type="entry name" value="Ig_sub2"/>
</dbReference>
<reference evidence="14" key="1">
    <citation type="submission" date="2021-01" db="EMBL/GenBank/DDBJ databases">
        <authorList>
            <person name="Zahm M."/>
            <person name="Roques C."/>
            <person name="Cabau C."/>
            <person name="Klopp C."/>
            <person name="Donnadieu C."/>
            <person name="Jouanno E."/>
            <person name="Lampietro C."/>
            <person name="Louis A."/>
            <person name="Herpin A."/>
            <person name="Echchiki A."/>
            <person name="Berthelot C."/>
            <person name="Parey E."/>
            <person name="Roest-Crollius H."/>
            <person name="Braasch I."/>
            <person name="Postlethwait J."/>
            <person name="Bobe J."/>
            <person name="Montfort J."/>
            <person name="Bouchez O."/>
            <person name="Begum T."/>
            <person name="Mejri S."/>
            <person name="Adams A."/>
            <person name="Chen W.-J."/>
            <person name="Guiguen Y."/>
        </authorList>
    </citation>
    <scope>NUCLEOTIDE SEQUENCE</scope>
    <source>
        <tissue evidence="14">Blood</tissue>
    </source>
</reference>
<keyword evidence="4" id="KW-0677">Repeat</keyword>
<dbReference type="Pfam" id="PF07679">
    <property type="entry name" value="I-set"/>
    <property type="match status" value="1"/>
</dbReference>
<evidence type="ECO:0000256" key="6">
    <source>
        <dbReference type="ARBA" id="ARBA00022989"/>
    </source>
</evidence>